<dbReference type="FunFam" id="3.40.50.2300:FF:000018">
    <property type="entry name" value="DNA-binding transcriptional regulator NtrC"/>
    <property type="match status" value="1"/>
</dbReference>
<evidence type="ECO:0000313" key="10">
    <source>
        <dbReference type="EMBL" id="QBZ84255.1"/>
    </source>
</evidence>
<evidence type="ECO:0000256" key="7">
    <source>
        <dbReference type="PROSITE-ProRule" id="PRU00169"/>
    </source>
</evidence>
<dbReference type="PROSITE" id="PS00675">
    <property type="entry name" value="SIGMA54_INTERACT_1"/>
    <property type="match status" value="1"/>
</dbReference>
<feature type="domain" description="Response regulatory" evidence="9">
    <location>
        <begin position="16"/>
        <end position="130"/>
    </location>
</feature>
<protein>
    <submittedName>
        <fullName evidence="10">Transcriptional regulatory protein GlrR</fullName>
    </submittedName>
</protein>
<keyword evidence="3" id="KW-0067">ATP-binding</keyword>
<evidence type="ECO:0000256" key="3">
    <source>
        <dbReference type="ARBA" id="ARBA00022840"/>
    </source>
</evidence>
<proteinExistence type="predicted"/>
<dbReference type="Gene3D" id="3.40.50.2300">
    <property type="match status" value="1"/>
</dbReference>
<dbReference type="GO" id="GO:0000160">
    <property type="term" value="P:phosphorelay signal transduction system"/>
    <property type="evidence" value="ECO:0007669"/>
    <property type="project" value="UniProtKB-KW"/>
</dbReference>
<keyword evidence="2" id="KW-0547">Nucleotide-binding</keyword>
<dbReference type="PANTHER" id="PTHR32071:SF116">
    <property type="entry name" value="TRANSCRIPTIONAL REGULATORY PROTEIN GLRR"/>
    <property type="match status" value="1"/>
</dbReference>
<dbReference type="RefSeq" id="WP_135796777.1">
    <property type="nucleotide sequence ID" value="NZ_CP032096.1"/>
</dbReference>
<dbReference type="GO" id="GO:0006355">
    <property type="term" value="P:regulation of DNA-templated transcription"/>
    <property type="evidence" value="ECO:0007669"/>
    <property type="project" value="InterPro"/>
</dbReference>
<gene>
    <name evidence="10" type="primary">glrR</name>
    <name evidence="10" type="ORF">GHNINEIG_02332</name>
</gene>
<evidence type="ECO:0000256" key="1">
    <source>
        <dbReference type="ARBA" id="ARBA00022553"/>
    </source>
</evidence>
<keyword evidence="4" id="KW-0902">Two-component regulatory system</keyword>
<dbReference type="PANTHER" id="PTHR32071">
    <property type="entry name" value="TRANSCRIPTIONAL REGULATORY PROTEIN"/>
    <property type="match status" value="1"/>
</dbReference>
<feature type="domain" description="Sigma-54 factor interaction" evidence="8">
    <location>
        <begin position="149"/>
        <end position="374"/>
    </location>
</feature>
<feature type="modified residue" description="4-aspartylphosphate" evidence="7">
    <location>
        <position position="65"/>
    </location>
</feature>
<dbReference type="SUPFAM" id="SSF52172">
    <property type="entry name" value="CheY-like"/>
    <property type="match status" value="1"/>
</dbReference>
<dbReference type="SMART" id="SM00382">
    <property type="entry name" value="AAA"/>
    <property type="match status" value="1"/>
</dbReference>
<dbReference type="Pfam" id="PF00072">
    <property type="entry name" value="Response_reg"/>
    <property type="match status" value="1"/>
</dbReference>
<name>A0A4P7P2Z8_9GAMM</name>
<dbReference type="InterPro" id="IPR003593">
    <property type="entry name" value="AAA+_ATPase"/>
</dbReference>
<dbReference type="InterPro" id="IPR011006">
    <property type="entry name" value="CheY-like_superfamily"/>
</dbReference>
<keyword evidence="6" id="KW-0804">Transcription</keyword>
<evidence type="ECO:0000256" key="2">
    <source>
        <dbReference type="ARBA" id="ARBA00022741"/>
    </source>
</evidence>
<keyword evidence="1 7" id="KW-0597">Phosphoprotein</keyword>
<dbReference type="Gene3D" id="3.40.50.300">
    <property type="entry name" value="P-loop containing nucleotide triphosphate hydrolases"/>
    <property type="match status" value="1"/>
</dbReference>
<evidence type="ECO:0000256" key="5">
    <source>
        <dbReference type="ARBA" id="ARBA00023015"/>
    </source>
</evidence>
<dbReference type="InterPro" id="IPR025662">
    <property type="entry name" value="Sigma_54_int_dom_ATP-bd_1"/>
</dbReference>
<dbReference type="Proteomes" id="UP000296201">
    <property type="component" value="Chromosome"/>
</dbReference>
<dbReference type="EMBL" id="CP032096">
    <property type="protein sequence ID" value="QBZ84255.1"/>
    <property type="molecule type" value="Genomic_DNA"/>
</dbReference>
<keyword evidence="5" id="KW-0805">Transcription regulation</keyword>
<dbReference type="PROSITE" id="PS50045">
    <property type="entry name" value="SIGMA54_INTERACT_4"/>
    <property type="match status" value="1"/>
</dbReference>
<dbReference type="InterPro" id="IPR058031">
    <property type="entry name" value="AAA_lid_NorR"/>
</dbReference>
<reference evidence="10 11" key="1">
    <citation type="submission" date="2018-08" db="EMBL/GenBank/DDBJ databases">
        <title>Horizontal acquisition of hydrogen conversion ability and other habitat adaptations in Hydrogenovibrio crunogenus strains.</title>
        <authorList>
            <person name="Gonnella G."/>
            <person name="Adam N."/>
            <person name="Perner M."/>
        </authorList>
    </citation>
    <scope>NUCLEOTIDE SEQUENCE [LARGE SCALE GENOMIC DNA]</scope>
    <source>
        <strain evidence="10 11">SP-41</strain>
    </source>
</reference>
<organism evidence="10 11">
    <name type="scientific">Hydrogenovibrio crunogenus</name>
    <dbReference type="NCBI Taxonomy" id="39765"/>
    <lineage>
        <taxon>Bacteria</taxon>
        <taxon>Pseudomonadati</taxon>
        <taxon>Pseudomonadota</taxon>
        <taxon>Gammaproteobacteria</taxon>
        <taxon>Thiotrichales</taxon>
        <taxon>Piscirickettsiaceae</taxon>
        <taxon>Hydrogenovibrio</taxon>
    </lineage>
</organism>
<dbReference type="Pfam" id="PF25601">
    <property type="entry name" value="AAA_lid_14"/>
    <property type="match status" value="1"/>
</dbReference>
<dbReference type="GO" id="GO:0005524">
    <property type="term" value="F:ATP binding"/>
    <property type="evidence" value="ECO:0007669"/>
    <property type="project" value="UniProtKB-KW"/>
</dbReference>
<evidence type="ECO:0000259" key="9">
    <source>
        <dbReference type="PROSITE" id="PS50110"/>
    </source>
</evidence>
<dbReference type="InterPro" id="IPR027417">
    <property type="entry name" value="P-loop_NTPase"/>
</dbReference>
<dbReference type="InterPro" id="IPR001789">
    <property type="entry name" value="Sig_transdc_resp-reg_receiver"/>
</dbReference>
<dbReference type="PROSITE" id="PS50110">
    <property type="entry name" value="RESPONSE_REGULATORY"/>
    <property type="match status" value="1"/>
</dbReference>
<dbReference type="InterPro" id="IPR009057">
    <property type="entry name" value="Homeodomain-like_sf"/>
</dbReference>
<dbReference type="FunFam" id="3.40.50.300:FF:000006">
    <property type="entry name" value="DNA-binding transcriptional regulator NtrC"/>
    <property type="match status" value="1"/>
</dbReference>
<evidence type="ECO:0000259" key="8">
    <source>
        <dbReference type="PROSITE" id="PS50045"/>
    </source>
</evidence>
<dbReference type="Gene3D" id="1.10.8.60">
    <property type="match status" value="1"/>
</dbReference>
<dbReference type="SUPFAM" id="SSF46689">
    <property type="entry name" value="Homeodomain-like"/>
    <property type="match status" value="1"/>
</dbReference>
<evidence type="ECO:0000256" key="4">
    <source>
        <dbReference type="ARBA" id="ARBA00023012"/>
    </source>
</evidence>
<evidence type="ECO:0000256" key="6">
    <source>
        <dbReference type="ARBA" id="ARBA00023163"/>
    </source>
</evidence>
<sequence>MTVSQDNSATTFEGQKILLVDDDTSLLKLLSIRLRSFGLTVETVESAAEALAKLPTFQPHLVLTDLRMSEMDGLALYEQIHQQSLTLPVIIMTAHGTIKEAVEATSLGVFGFITKPINHAELTQKIQQALTVHKPVMATEKQAKWRHNIIGQSQVMEALLQDLYHVAQSDISVYIQGESGTGKELIAQAIHAASPRHKKPFIAVNCSAIPEDLLESELFGHKRGAFSGAVENRKGLFELADGGVLFLDEIGDMSPAFQVKLLRALQENEIRPVGADKTVSIDVRVVSASHKDLKQLVEEKAFRLDLYYRLNIVTLKLPTLRQRPEDIPLLASHFISQQRGKAKKLSNDAMELLLGYDWPGNIRELKNVIEQVCTFATASLIPASLIEKALQQENLTMVSLQEAKSNFERDYLIRVLKLVGGNVSHAARIAQRNRTEFYRLLDRHQLKPSEFKQKSE</sequence>
<dbReference type="OrthoDB" id="5297379at2"/>
<dbReference type="AlphaFoldDB" id="A0A4P7P2Z8"/>
<evidence type="ECO:0000313" key="11">
    <source>
        <dbReference type="Proteomes" id="UP000296201"/>
    </source>
</evidence>
<dbReference type="CDD" id="cd00009">
    <property type="entry name" value="AAA"/>
    <property type="match status" value="1"/>
</dbReference>
<keyword evidence="11" id="KW-1185">Reference proteome</keyword>
<dbReference type="Pfam" id="PF00158">
    <property type="entry name" value="Sigma54_activat"/>
    <property type="match status" value="1"/>
</dbReference>
<accession>A0A4P7P2Z8</accession>
<dbReference type="PROSITE" id="PS00688">
    <property type="entry name" value="SIGMA54_INTERACT_3"/>
    <property type="match status" value="1"/>
</dbReference>
<dbReference type="SUPFAM" id="SSF52540">
    <property type="entry name" value="P-loop containing nucleoside triphosphate hydrolases"/>
    <property type="match status" value="1"/>
</dbReference>
<dbReference type="SMART" id="SM00448">
    <property type="entry name" value="REC"/>
    <property type="match status" value="1"/>
</dbReference>
<dbReference type="InterPro" id="IPR025944">
    <property type="entry name" value="Sigma_54_int_dom_CS"/>
</dbReference>
<dbReference type="InterPro" id="IPR002078">
    <property type="entry name" value="Sigma_54_int"/>
</dbReference>
<dbReference type="Gene3D" id="1.10.10.60">
    <property type="entry name" value="Homeodomain-like"/>
    <property type="match status" value="1"/>
</dbReference>